<dbReference type="EMBL" id="VXIV02000069">
    <property type="protein sequence ID" value="KAF6041182.1"/>
    <property type="molecule type" value="Genomic_DNA"/>
</dbReference>
<accession>A0A7J7KSM9</accession>
<evidence type="ECO:0000313" key="2">
    <source>
        <dbReference type="EMBL" id="KAF6041182.1"/>
    </source>
</evidence>
<gene>
    <name evidence="2" type="ORF">EB796_000520</name>
</gene>
<proteinExistence type="predicted"/>
<organism evidence="2 3">
    <name type="scientific">Bugula neritina</name>
    <name type="common">Brown bryozoan</name>
    <name type="synonym">Sertularia neritina</name>
    <dbReference type="NCBI Taxonomy" id="10212"/>
    <lineage>
        <taxon>Eukaryota</taxon>
        <taxon>Metazoa</taxon>
        <taxon>Spiralia</taxon>
        <taxon>Lophotrochozoa</taxon>
        <taxon>Bryozoa</taxon>
        <taxon>Gymnolaemata</taxon>
        <taxon>Cheilostomatida</taxon>
        <taxon>Flustrina</taxon>
        <taxon>Buguloidea</taxon>
        <taxon>Bugulidae</taxon>
        <taxon>Bugula</taxon>
    </lineage>
</organism>
<name>A0A7J7KSM9_BUGNE</name>
<dbReference type="Proteomes" id="UP000593567">
    <property type="component" value="Unassembled WGS sequence"/>
</dbReference>
<sequence>MLILCLHYPAKYRYRGPQRHTVFFDTSVTIDTSGKCFLVAVSILLVLIIVIDLCLIYCDYVFFLRLFFLLCVLLWSCCHFVTVGSF</sequence>
<evidence type="ECO:0000313" key="3">
    <source>
        <dbReference type="Proteomes" id="UP000593567"/>
    </source>
</evidence>
<protein>
    <submittedName>
        <fullName evidence="2">Uncharacterized protein</fullName>
    </submittedName>
</protein>
<dbReference type="AlphaFoldDB" id="A0A7J7KSM9"/>
<evidence type="ECO:0000256" key="1">
    <source>
        <dbReference type="SAM" id="Phobius"/>
    </source>
</evidence>
<keyword evidence="1" id="KW-0812">Transmembrane</keyword>
<comment type="caution">
    <text evidence="2">The sequence shown here is derived from an EMBL/GenBank/DDBJ whole genome shotgun (WGS) entry which is preliminary data.</text>
</comment>
<keyword evidence="1" id="KW-1133">Transmembrane helix</keyword>
<feature type="transmembrane region" description="Helical" evidence="1">
    <location>
        <begin position="62"/>
        <end position="82"/>
    </location>
</feature>
<keyword evidence="1" id="KW-0472">Membrane</keyword>
<keyword evidence="3" id="KW-1185">Reference proteome</keyword>
<feature type="transmembrane region" description="Helical" evidence="1">
    <location>
        <begin position="37"/>
        <end position="55"/>
    </location>
</feature>
<reference evidence="2" key="1">
    <citation type="submission" date="2020-06" db="EMBL/GenBank/DDBJ databases">
        <title>Draft genome of Bugula neritina, a colonial animal packing powerful symbionts and potential medicines.</title>
        <authorList>
            <person name="Rayko M."/>
        </authorList>
    </citation>
    <scope>NUCLEOTIDE SEQUENCE [LARGE SCALE GENOMIC DNA]</scope>
    <source>
        <strain evidence="2">Kwan_BN1</strain>
    </source>
</reference>